<accession>A0ABU0E876</accession>
<evidence type="ECO:0000313" key="3">
    <source>
        <dbReference type="Proteomes" id="UP001230220"/>
    </source>
</evidence>
<dbReference type="Gene3D" id="1.20.1270.90">
    <property type="entry name" value="AF1782-like"/>
    <property type="match status" value="3"/>
</dbReference>
<evidence type="ECO:0000313" key="2">
    <source>
        <dbReference type="EMBL" id="MDQ0363103.1"/>
    </source>
</evidence>
<evidence type="ECO:0000256" key="1">
    <source>
        <dbReference type="SAM" id="Phobius"/>
    </source>
</evidence>
<organism evidence="2 3">
    <name type="scientific">Breznakia pachnodae</name>
    <dbReference type="NCBI Taxonomy" id="265178"/>
    <lineage>
        <taxon>Bacteria</taxon>
        <taxon>Bacillati</taxon>
        <taxon>Bacillota</taxon>
        <taxon>Erysipelotrichia</taxon>
        <taxon>Erysipelotrichales</taxon>
        <taxon>Erysipelotrichaceae</taxon>
        <taxon>Breznakia</taxon>
    </lineage>
</organism>
<name>A0ABU0E876_9FIRM</name>
<proteinExistence type="predicted"/>
<keyword evidence="1" id="KW-0472">Membrane</keyword>
<keyword evidence="1" id="KW-0812">Transmembrane</keyword>
<comment type="caution">
    <text evidence="2">The sequence shown here is derived from an EMBL/GenBank/DDBJ whole genome shotgun (WGS) entry which is preliminary data.</text>
</comment>
<gene>
    <name evidence="2" type="ORF">J2S15_003864</name>
</gene>
<dbReference type="Gene3D" id="2.160.20.110">
    <property type="match status" value="1"/>
</dbReference>
<dbReference type="EMBL" id="JAUSUR010000009">
    <property type="protein sequence ID" value="MDQ0363103.1"/>
    <property type="molecule type" value="Genomic_DNA"/>
</dbReference>
<dbReference type="Proteomes" id="UP001230220">
    <property type="component" value="Unassembled WGS sequence"/>
</dbReference>
<dbReference type="RefSeq" id="WP_307411678.1">
    <property type="nucleotide sequence ID" value="NZ_JAUSUR010000009.1"/>
</dbReference>
<feature type="transmembrane region" description="Helical" evidence="1">
    <location>
        <begin position="618"/>
        <end position="636"/>
    </location>
</feature>
<keyword evidence="1" id="KW-1133">Transmembrane helix</keyword>
<protein>
    <submittedName>
        <fullName evidence="2">Division protein CdvB (Snf7/Vps24/ESCRT-III family)</fullName>
    </submittedName>
</protein>
<sequence>MKRVSKVFMSIFVLFTVLFTNDAIIEKVEAADTTYDIWDGQADIDWYDSSNIKDSYDILNAKQLAGLAQLVNSGEDFNGVVINLTTNIDLNNMEWTPIGGSNQLEGVTFNGNGYMVKNLKVTNKFSSGLFGWIIDCQLNNLNVEGEIITRSGYAGMLAADIINTNIYQCYTSGTITMNGTDYNEYGDAVGGVIGQYYNEDENVNGYIKECGSSVTINAVTPGQYAGVIGWASTYNDSSTYEISDCYFSGVLSISDPSSATNGIGGIILSVGADFGHADLPSGNYIVKNCYVSGTVENTGDSTSALGIAIVDGTVDNCYWNSSLQIDGVQQLIWNKSKQDFDSGTGQTTNTEERTLEQMKTVEFLSTLNGGRTVWEWMIGNDGNSYPILVWQLRNYDADYTLVDEALKKVPDDLSVYTNDTVNSLNNAIDAIIRGKDASEQSIVNGYAAAIENAINQLVYRDADYAKVNEVISKVPKDLNLYTDESVKVLNNALDAVILGKNITEQSIVDGYATAIENAINQLAYIGADYTKVNEAIKKVPTDLSIYTDESVKKLNDALDAVVEGKNITEQELVDSYATAIENAINALEKKLIVIDGSDSNSTNKDDIVVPPAGDLTNIPYLIFTVLLSSAIIIVLSKKQKRV</sequence>
<keyword evidence="3" id="KW-1185">Reference proteome</keyword>
<reference evidence="2 3" key="1">
    <citation type="submission" date="2023-07" db="EMBL/GenBank/DDBJ databases">
        <title>Genomic Encyclopedia of Type Strains, Phase IV (KMG-IV): sequencing the most valuable type-strain genomes for metagenomic binning, comparative biology and taxonomic classification.</title>
        <authorList>
            <person name="Goeker M."/>
        </authorList>
    </citation>
    <scope>NUCLEOTIDE SEQUENCE [LARGE SCALE GENOMIC DNA]</scope>
    <source>
        <strain evidence="2 3">DSM 16784</strain>
    </source>
</reference>